<evidence type="ECO:0000256" key="1">
    <source>
        <dbReference type="SAM" id="MobiDB-lite"/>
    </source>
</evidence>
<dbReference type="Proteomes" id="UP000000552">
    <property type="component" value="Chromosome"/>
</dbReference>
<protein>
    <submittedName>
        <fullName evidence="2">Mlr0474 protein</fullName>
    </submittedName>
</protein>
<dbReference type="eggNOG" id="ENOG5032VBR">
    <property type="taxonomic scope" value="Bacteria"/>
</dbReference>
<dbReference type="EMBL" id="BA000012">
    <property type="protein sequence ID" value="BAB48053.1"/>
    <property type="molecule type" value="Genomic_DNA"/>
</dbReference>
<evidence type="ECO:0000313" key="2">
    <source>
        <dbReference type="EMBL" id="BAB48053.1"/>
    </source>
</evidence>
<name>Q98MR0_RHILO</name>
<feature type="compositionally biased region" description="Basic and acidic residues" evidence="1">
    <location>
        <begin position="203"/>
        <end position="215"/>
    </location>
</feature>
<reference evidence="2 3" key="1">
    <citation type="journal article" date="2000" name="DNA Res.">
        <title>Complete genome structure of the nitrogen-fixing symbiotic bacterium Mesorhizobium loti.</title>
        <authorList>
            <person name="Kaneko T."/>
            <person name="Nakamura Y."/>
            <person name="Sato S."/>
            <person name="Asamizu E."/>
            <person name="Kato T."/>
            <person name="Sasamoto S."/>
            <person name="Watanabe A."/>
            <person name="Idesawa K."/>
            <person name="Ishikawa A."/>
            <person name="Kawashima K."/>
            <person name="Kimura T."/>
            <person name="Kishida Y."/>
            <person name="Kiyokawa C."/>
            <person name="Kohara M."/>
            <person name="Matsumoto M."/>
            <person name="Matsuno A."/>
            <person name="Mochizuki Y."/>
            <person name="Nakayama S."/>
            <person name="Nakazaki N."/>
            <person name="Shimpo S."/>
            <person name="Sugimoto M."/>
            <person name="Takeuchi C."/>
            <person name="Yamada M."/>
            <person name="Tabata S."/>
        </authorList>
    </citation>
    <scope>NUCLEOTIDE SEQUENCE [LARGE SCALE GENOMIC DNA]</scope>
    <source>
        <strain evidence="3">LMG 29417 / CECT 9101 / MAFF 303099</strain>
    </source>
</reference>
<accession>Q98MR0</accession>
<organism evidence="2 3">
    <name type="scientific">Mesorhizobium japonicum (strain LMG 29417 / CECT 9101 / MAFF 303099)</name>
    <name type="common">Mesorhizobium loti (strain MAFF 303099)</name>
    <dbReference type="NCBI Taxonomy" id="266835"/>
    <lineage>
        <taxon>Bacteria</taxon>
        <taxon>Pseudomonadati</taxon>
        <taxon>Pseudomonadota</taxon>
        <taxon>Alphaproteobacteria</taxon>
        <taxon>Hyphomicrobiales</taxon>
        <taxon>Phyllobacteriaceae</taxon>
        <taxon>Mesorhizobium</taxon>
    </lineage>
</organism>
<dbReference type="KEGG" id="mlo:mlr0474"/>
<evidence type="ECO:0000313" key="3">
    <source>
        <dbReference type="Proteomes" id="UP000000552"/>
    </source>
</evidence>
<dbReference type="HOGENOM" id="CLU_1377400_0_0_5"/>
<sequence>MVSPRYCTQSTGFSCHVGGHGVALWHYMGVLGMAKDVTRGGKSETLTIRLDPKTRFILEYLSRLKGQNITTVVERAIVAAASQEMVPDPQWPDQPDGWQRFWDVSDGCRALRMAERAEFFPTYEEERRLAFAKSHWPFFYSSEDRARFVNHYIDVLWPRIDEFIQIYDDQKQSDYFAAGKAMQAALRAAQLAAPEWPIPAKTKPPEKPKPAPNRELDDEIPF</sequence>
<gene>
    <name evidence="2" type="ordered locus">mlr0474</name>
</gene>
<feature type="region of interest" description="Disordered" evidence="1">
    <location>
        <begin position="195"/>
        <end position="222"/>
    </location>
</feature>
<proteinExistence type="predicted"/>
<dbReference type="AlphaFoldDB" id="Q98MR0"/>